<accession>A0ABP9E1Z6</accession>
<keyword evidence="3" id="KW-1185">Reference proteome</keyword>
<proteinExistence type="predicted"/>
<evidence type="ECO:0000313" key="3">
    <source>
        <dbReference type="Proteomes" id="UP001501752"/>
    </source>
</evidence>
<name>A0ABP9E1Z6_9ACTN</name>
<organism evidence="2 3">
    <name type="scientific">Kitasatospora terrestris</name>
    <dbReference type="NCBI Taxonomy" id="258051"/>
    <lineage>
        <taxon>Bacteria</taxon>
        <taxon>Bacillati</taxon>
        <taxon>Actinomycetota</taxon>
        <taxon>Actinomycetes</taxon>
        <taxon>Kitasatosporales</taxon>
        <taxon>Streptomycetaceae</taxon>
        <taxon>Kitasatospora</taxon>
    </lineage>
</organism>
<dbReference type="EMBL" id="BAABIS010000001">
    <property type="protein sequence ID" value="GAA4865890.1"/>
    <property type="molecule type" value="Genomic_DNA"/>
</dbReference>
<gene>
    <name evidence="2" type="ORF">GCM10023235_50350</name>
</gene>
<feature type="compositionally biased region" description="Basic and acidic residues" evidence="1">
    <location>
        <begin position="1"/>
        <end position="12"/>
    </location>
</feature>
<sequence>MTHRQGRVDRNHPGSCAELGGRCTGQGPHFDHFGPMFEVAAPHHTDGEPLLDARLAIFDSGPGYEPTPPVISVGWHGAGTELSAAEAIAFAADLEQYALHLCQLARQLQRIHDQA</sequence>
<dbReference type="InterPro" id="IPR054202">
    <property type="entry name" value="DUF6907"/>
</dbReference>
<evidence type="ECO:0000313" key="2">
    <source>
        <dbReference type="EMBL" id="GAA4865890.1"/>
    </source>
</evidence>
<comment type="caution">
    <text evidence="2">The sequence shown here is derived from an EMBL/GenBank/DDBJ whole genome shotgun (WGS) entry which is preliminary data.</text>
</comment>
<feature type="region of interest" description="Disordered" evidence="1">
    <location>
        <begin position="1"/>
        <end position="21"/>
    </location>
</feature>
<reference evidence="3" key="1">
    <citation type="journal article" date="2019" name="Int. J. Syst. Evol. Microbiol.">
        <title>The Global Catalogue of Microorganisms (GCM) 10K type strain sequencing project: providing services to taxonomists for standard genome sequencing and annotation.</title>
        <authorList>
            <consortium name="The Broad Institute Genomics Platform"/>
            <consortium name="The Broad Institute Genome Sequencing Center for Infectious Disease"/>
            <person name="Wu L."/>
            <person name="Ma J."/>
        </authorList>
    </citation>
    <scope>NUCLEOTIDE SEQUENCE [LARGE SCALE GENOMIC DNA]</scope>
    <source>
        <strain evidence="3">JCM 13006</strain>
    </source>
</reference>
<protein>
    <submittedName>
        <fullName evidence="2">Uncharacterized protein</fullName>
    </submittedName>
</protein>
<evidence type="ECO:0000256" key="1">
    <source>
        <dbReference type="SAM" id="MobiDB-lite"/>
    </source>
</evidence>
<dbReference type="Pfam" id="PF21848">
    <property type="entry name" value="DUF6907"/>
    <property type="match status" value="1"/>
</dbReference>
<dbReference type="Proteomes" id="UP001501752">
    <property type="component" value="Unassembled WGS sequence"/>
</dbReference>
<dbReference type="RefSeq" id="WP_345699141.1">
    <property type="nucleotide sequence ID" value="NZ_BAABIS010000001.1"/>
</dbReference>